<feature type="compositionally biased region" description="Polar residues" evidence="1">
    <location>
        <begin position="192"/>
        <end position="205"/>
    </location>
</feature>
<feature type="compositionally biased region" description="Basic and acidic residues" evidence="1">
    <location>
        <begin position="280"/>
        <end position="290"/>
    </location>
</feature>
<evidence type="ECO:0000313" key="3">
    <source>
        <dbReference type="EMBL" id="KAL2275238.1"/>
    </source>
</evidence>
<feature type="domain" description="Berberine/berberine-like" evidence="2">
    <location>
        <begin position="233"/>
        <end position="263"/>
    </location>
</feature>
<accession>A0ABR4DYK7</accession>
<dbReference type="EMBL" id="JBAWTH010000139">
    <property type="protein sequence ID" value="KAL2275238.1"/>
    <property type="molecule type" value="Genomic_DNA"/>
</dbReference>
<dbReference type="Pfam" id="PF08031">
    <property type="entry name" value="BBE"/>
    <property type="match status" value="1"/>
</dbReference>
<evidence type="ECO:0000259" key="2">
    <source>
        <dbReference type="Pfam" id="PF08031"/>
    </source>
</evidence>
<keyword evidence="4" id="KW-1185">Reference proteome</keyword>
<organism evidence="3 4">
    <name type="scientific">Diaporthe vaccinii</name>
    <dbReference type="NCBI Taxonomy" id="105482"/>
    <lineage>
        <taxon>Eukaryota</taxon>
        <taxon>Fungi</taxon>
        <taxon>Dikarya</taxon>
        <taxon>Ascomycota</taxon>
        <taxon>Pezizomycotina</taxon>
        <taxon>Sordariomycetes</taxon>
        <taxon>Sordariomycetidae</taxon>
        <taxon>Diaporthales</taxon>
        <taxon>Diaporthaceae</taxon>
        <taxon>Diaporthe</taxon>
        <taxon>Diaporthe eres species complex</taxon>
    </lineage>
</organism>
<sequence>MAGVKLRDSGFTGRILDSASQDFQDLLRRFSEVAERRARYIVLPSSAQDTHSETILTTMQPIMMLNFTGVGDPDRYNDVWTSFREAAKPSVEQTVGNLSVSDLSHSFDDALLKGPPRVLNAGCVVTDLWPEMAEELWESFITYTTSNPDVVDSMVALEFHATRRKHPELSCFPIDEPVHHAIVVHDQHHTSASDQGAASSLNSSTSIIRRHQTRNTGKDLGLAANATSIPANPRDVWGKSYERLRVVKTKYDPNSVFNKFHPIEPTHSKSKISQQPEVGENGRLHVRESL</sequence>
<name>A0ABR4DYK7_9PEZI</name>
<dbReference type="Gene3D" id="3.30.465.10">
    <property type="match status" value="1"/>
</dbReference>
<dbReference type="InterPro" id="IPR016169">
    <property type="entry name" value="FAD-bd_PCMH_sub2"/>
</dbReference>
<dbReference type="InterPro" id="IPR012951">
    <property type="entry name" value="BBE"/>
</dbReference>
<reference evidence="3 4" key="1">
    <citation type="submission" date="2024-03" db="EMBL/GenBank/DDBJ databases">
        <title>A high-quality draft genome sequence of Diaporthe vaccinii, a causative agent of upright dieback and viscid rot disease in cranberry plants.</title>
        <authorList>
            <person name="Sarrasin M."/>
            <person name="Lang B.F."/>
            <person name="Burger G."/>
        </authorList>
    </citation>
    <scope>NUCLEOTIDE SEQUENCE [LARGE SCALE GENOMIC DNA]</scope>
    <source>
        <strain evidence="3 4">IS7</strain>
    </source>
</reference>
<gene>
    <name evidence="3" type="ORF">FJTKL_02182</name>
</gene>
<feature type="region of interest" description="Disordered" evidence="1">
    <location>
        <begin position="186"/>
        <end position="205"/>
    </location>
</feature>
<protein>
    <recommendedName>
        <fullName evidence="2">Berberine/berberine-like domain-containing protein</fullName>
    </recommendedName>
</protein>
<dbReference type="Gene3D" id="3.40.462.20">
    <property type="match status" value="1"/>
</dbReference>
<feature type="region of interest" description="Disordered" evidence="1">
    <location>
        <begin position="258"/>
        <end position="290"/>
    </location>
</feature>
<proteinExistence type="predicted"/>
<comment type="caution">
    <text evidence="3">The sequence shown here is derived from an EMBL/GenBank/DDBJ whole genome shotgun (WGS) entry which is preliminary data.</text>
</comment>
<evidence type="ECO:0000256" key="1">
    <source>
        <dbReference type="SAM" id="MobiDB-lite"/>
    </source>
</evidence>
<dbReference type="Proteomes" id="UP001600888">
    <property type="component" value="Unassembled WGS sequence"/>
</dbReference>
<evidence type="ECO:0000313" key="4">
    <source>
        <dbReference type="Proteomes" id="UP001600888"/>
    </source>
</evidence>